<accession>A0A8H4UAH2</accession>
<dbReference type="InterPro" id="IPR000073">
    <property type="entry name" value="AB_hydrolase_1"/>
</dbReference>
<dbReference type="AlphaFoldDB" id="A0A8H4UAH2"/>
<comment type="caution">
    <text evidence="2">The sequence shown here is derived from an EMBL/GenBank/DDBJ whole genome shotgun (WGS) entry which is preliminary data.</text>
</comment>
<reference evidence="2" key="1">
    <citation type="journal article" date="2020" name="BMC Genomics">
        <title>Correction to: Identification and distribution of gene clusters required for synthesis of sphingolipid metabolism inhibitors in diverse species of the filamentous fungus Fusarium.</title>
        <authorList>
            <person name="Kim H.S."/>
            <person name="Lohmar J.M."/>
            <person name="Busman M."/>
            <person name="Brown D.W."/>
            <person name="Naumann T.A."/>
            <person name="Divon H.H."/>
            <person name="Lysoe E."/>
            <person name="Uhlig S."/>
            <person name="Proctor R.H."/>
        </authorList>
    </citation>
    <scope>NUCLEOTIDE SEQUENCE</scope>
    <source>
        <strain evidence="2">NRRL 20472</strain>
    </source>
</reference>
<dbReference type="SUPFAM" id="SSF53474">
    <property type="entry name" value="alpha/beta-Hydrolases"/>
    <property type="match status" value="1"/>
</dbReference>
<organism evidence="2 3">
    <name type="scientific">Fusarium sarcochroum</name>
    <dbReference type="NCBI Taxonomy" id="1208366"/>
    <lineage>
        <taxon>Eukaryota</taxon>
        <taxon>Fungi</taxon>
        <taxon>Dikarya</taxon>
        <taxon>Ascomycota</taxon>
        <taxon>Pezizomycotina</taxon>
        <taxon>Sordariomycetes</taxon>
        <taxon>Hypocreomycetidae</taxon>
        <taxon>Hypocreales</taxon>
        <taxon>Nectriaceae</taxon>
        <taxon>Fusarium</taxon>
        <taxon>Fusarium lateritium species complex</taxon>
    </lineage>
</organism>
<proteinExistence type="predicted"/>
<dbReference type="InterPro" id="IPR029058">
    <property type="entry name" value="AB_hydrolase_fold"/>
</dbReference>
<dbReference type="PANTHER" id="PTHR37017">
    <property type="entry name" value="AB HYDROLASE-1 DOMAIN-CONTAINING PROTEIN-RELATED"/>
    <property type="match status" value="1"/>
</dbReference>
<dbReference type="PANTHER" id="PTHR37017:SF13">
    <property type="entry name" value="AB HYDROLASE-1 DOMAIN-CONTAINING PROTEIN"/>
    <property type="match status" value="1"/>
</dbReference>
<reference evidence="2" key="2">
    <citation type="submission" date="2020-05" db="EMBL/GenBank/DDBJ databases">
        <authorList>
            <person name="Kim H.-S."/>
            <person name="Proctor R.H."/>
            <person name="Brown D.W."/>
        </authorList>
    </citation>
    <scope>NUCLEOTIDE SEQUENCE</scope>
    <source>
        <strain evidence="2">NRRL 20472</strain>
    </source>
</reference>
<evidence type="ECO:0000313" key="3">
    <source>
        <dbReference type="Proteomes" id="UP000622797"/>
    </source>
</evidence>
<sequence length="253" mass="26787">MVSSKPTIVIVHGGWQRQYQYEALAEGLAEKGFEVLRPENATAGEDISQLKGKTYLDDVDVIRDIIETPLAAGKEIILVCHSYAGIPASAAAEGYQVHERKQKGLAGGIKHVVYLAAVALPAKGLSLLAAIGGSYPPWMEKQGDVITINENGKDALFNDYDSETASRLLAGCVYQGTLSLETPSAFAAVDVGVPKTYVVCELDRAVPVEAQLGMAGALGEGTNIVRVQSGHSVYGNHKVLPDLLKAIEQAADA</sequence>
<evidence type="ECO:0000259" key="1">
    <source>
        <dbReference type="Pfam" id="PF12697"/>
    </source>
</evidence>
<dbReference type="EMBL" id="JABEXW010000055">
    <property type="protein sequence ID" value="KAF4972519.1"/>
    <property type="molecule type" value="Genomic_DNA"/>
</dbReference>
<dbReference type="InterPro" id="IPR052897">
    <property type="entry name" value="Sec-Metab_Biosynth_Hydrolase"/>
</dbReference>
<feature type="domain" description="AB hydrolase-1" evidence="1">
    <location>
        <begin position="8"/>
        <end position="235"/>
    </location>
</feature>
<dbReference type="Gene3D" id="3.40.50.1820">
    <property type="entry name" value="alpha/beta hydrolase"/>
    <property type="match status" value="1"/>
</dbReference>
<dbReference type="Pfam" id="PF12697">
    <property type="entry name" value="Abhydrolase_6"/>
    <property type="match status" value="1"/>
</dbReference>
<gene>
    <name evidence="2" type="ORF">FSARC_943</name>
</gene>
<protein>
    <recommendedName>
        <fullName evidence="1">AB hydrolase-1 domain-containing protein</fullName>
    </recommendedName>
</protein>
<dbReference type="Proteomes" id="UP000622797">
    <property type="component" value="Unassembled WGS sequence"/>
</dbReference>
<dbReference type="OrthoDB" id="1263307at2759"/>
<name>A0A8H4UAH2_9HYPO</name>
<keyword evidence="3" id="KW-1185">Reference proteome</keyword>
<evidence type="ECO:0000313" key="2">
    <source>
        <dbReference type="EMBL" id="KAF4972519.1"/>
    </source>
</evidence>